<name>A0AAD2I1P3_9AGAR</name>
<evidence type="ECO:0000256" key="1">
    <source>
        <dbReference type="SAM" id="MobiDB-lite"/>
    </source>
</evidence>
<evidence type="ECO:0000313" key="3">
    <source>
        <dbReference type="EMBL" id="CAK5284823.1"/>
    </source>
</evidence>
<sequence length="1074" mass="121482">MSQFVFSAFDPPSLVMPTPSAALNSQNSHDATHALSNGRSAEIFKFQTGNPTVKYGSYEADVASGQYTLCWGTVAELEEWIKAEERKLCVNLPLKEVVRNKNKRNHEWIQKRVYTCGRMPTGGKKIDDKKFPDQQRRIETKRLYCPCRLVAKQYPHTTIILGRYEADHSHPTGPRNLIYTCIPDEARVLIKHLLRDGMQPHLVLSQKIEAESIRLNQHDGLSILEWVEHLKTIDALLFFKASCDPSPPDSCLDADTFVLGIQTPYQKKCFRVWGHDYAGIDATHNTTVYYGALLFTIVVRDRHGHGFPVAWMLSSNGKADTIRYFLVHLRKQNPDVIPRRFMSDMDTAQLRTLAKLYPETLILLCWWHVLHAWQQHFNIHAYEELWKKLEGWICITDKTKFWDCWEEIKMIAPKGKAGTDVRGPLLGPHVNSSEPSESAQSPADASAAPTQALIPTKKRKGEGLDGYVDHPLSKSQKEIADVKFFRFIVHSNSAFRVGDNPYLKDWINTLRPSYEIPSRYVLSKRLLDAKASRVKLEDIDRVKSQRAQTLLFDGWEDKLRRSLYGTVSAGMGQHPTVLALKDMTGARGSADNHLETIKAALSSMEIGDAKNIIALTTDNPTVMRSFRSKFQAEFHWVLTFACFLHLLNTIIGKITVHPDMKSYISAMATVVSFFNSSHYWGGQLADEAKNLKIGRSLKGRTESRWYSLILQALSVIAHRTALLVRICKPIIDAIGNLESREANLADCMLELLRCAQHVTTFEFVVDRDSLSFSDHARNTFMREFYEMNTAVHSLALFLHPQCRRLAVSQVAKSRTFKDMCVTACNIATQWKWTPARSSLLVDDMQRYHAHQGVFAGGLPDALEWWTSLAITGAAHPLKTLAITLFSVVPHSADVERLFSGLSGIQGVKRCNLSVPTFEMLGKLRNNYAYHVHLAQKAQGLTTRRKHGHMHTRAKPGIDTTLADEVDAHFSWQPPLLIEEVENDVGPDTSSGWAEGEMERELAEWENRLAEEARPQLSHPVPQPFDTYDFEELARIDAGIFQNNFDEDHSIHIDEHAVGGTWDIQALLASKGISA</sequence>
<dbReference type="PANTHER" id="PTHR33977:SF1">
    <property type="entry name" value="ZINC ION BINDING PROTEIN"/>
    <property type="match status" value="1"/>
</dbReference>
<protein>
    <recommendedName>
        <fullName evidence="2">MULE transposase domain-containing protein</fullName>
    </recommendedName>
</protein>
<evidence type="ECO:0000313" key="4">
    <source>
        <dbReference type="Proteomes" id="UP001295794"/>
    </source>
</evidence>
<feature type="domain" description="MULE transposase" evidence="2">
    <location>
        <begin position="279"/>
        <end position="371"/>
    </location>
</feature>
<comment type="caution">
    <text evidence="3">The sequence shown here is derived from an EMBL/GenBank/DDBJ whole genome shotgun (WGS) entry which is preliminary data.</text>
</comment>
<organism evidence="3 4">
    <name type="scientific">Mycena citricolor</name>
    <dbReference type="NCBI Taxonomy" id="2018698"/>
    <lineage>
        <taxon>Eukaryota</taxon>
        <taxon>Fungi</taxon>
        <taxon>Dikarya</taxon>
        <taxon>Basidiomycota</taxon>
        <taxon>Agaricomycotina</taxon>
        <taxon>Agaricomycetes</taxon>
        <taxon>Agaricomycetidae</taxon>
        <taxon>Agaricales</taxon>
        <taxon>Marasmiineae</taxon>
        <taxon>Mycenaceae</taxon>
        <taxon>Mycena</taxon>
    </lineage>
</organism>
<reference evidence="3" key="1">
    <citation type="submission" date="2023-11" db="EMBL/GenBank/DDBJ databases">
        <authorList>
            <person name="De Vega J J."/>
            <person name="De Vega J J."/>
        </authorList>
    </citation>
    <scope>NUCLEOTIDE SEQUENCE</scope>
</reference>
<keyword evidence="4" id="KW-1185">Reference proteome</keyword>
<accession>A0AAD2I1P3</accession>
<evidence type="ECO:0000259" key="2">
    <source>
        <dbReference type="Pfam" id="PF10551"/>
    </source>
</evidence>
<dbReference type="EMBL" id="CAVNYO010000481">
    <property type="protein sequence ID" value="CAK5284823.1"/>
    <property type="molecule type" value="Genomic_DNA"/>
</dbReference>
<dbReference type="PANTHER" id="PTHR33977">
    <property type="entry name" value="ZINC ION BINDING PROTEIN"/>
    <property type="match status" value="1"/>
</dbReference>
<feature type="compositionally biased region" description="Low complexity" evidence="1">
    <location>
        <begin position="432"/>
        <end position="452"/>
    </location>
</feature>
<feature type="region of interest" description="Disordered" evidence="1">
    <location>
        <begin position="420"/>
        <end position="455"/>
    </location>
</feature>
<dbReference type="Proteomes" id="UP001295794">
    <property type="component" value="Unassembled WGS sequence"/>
</dbReference>
<proteinExistence type="predicted"/>
<dbReference type="AlphaFoldDB" id="A0AAD2I1P3"/>
<dbReference type="Pfam" id="PF10551">
    <property type="entry name" value="MULE"/>
    <property type="match status" value="1"/>
</dbReference>
<gene>
    <name evidence="3" type="ORF">MYCIT1_LOCUS38299</name>
</gene>
<dbReference type="InterPro" id="IPR012337">
    <property type="entry name" value="RNaseH-like_sf"/>
</dbReference>
<dbReference type="InterPro" id="IPR018289">
    <property type="entry name" value="MULE_transposase_dom"/>
</dbReference>
<dbReference type="SUPFAM" id="SSF53098">
    <property type="entry name" value="Ribonuclease H-like"/>
    <property type="match status" value="1"/>
</dbReference>